<dbReference type="GO" id="GO:0004794">
    <property type="term" value="F:threonine deaminase activity"/>
    <property type="evidence" value="ECO:0007669"/>
    <property type="project" value="TreeGrafter"/>
</dbReference>
<dbReference type="InterPro" id="IPR026260">
    <property type="entry name" value="Thr_Synthase_bac/arc"/>
</dbReference>
<evidence type="ECO:0000256" key="2">
    <source>
        <dbReference type="ARBA" id="ARBA00005517"/>
    </source>
</evidence>
<accession>A0AA96GJ90</accession>
<dbReference type="Pfam" id="PF00291">
    <property type="entry name" value="PALP"/>
    <property type="match status" value="1"/>
</dbReference>
<evidence type="ECO:0000256" key="8">
    <source>
        <dbReference type="PIRNR" id="PIRNR038945"/>
    </source>
</evidence>
<dbReference type="InterPro" id="IPR004450">
    <property type="entry name" value="Thr_synthase-like"/>
</dbReference>
<evidence type="ECO:0000256" key="4">
    <source>
        <dbReference type="ARBA" id="ARBA00022898"/>
    </source>
</evidence>
<evidence type="ECO:0000256" key="6">
    <source>
        <dbReference type="ARBA" id="ARBA00049144"/>
    </source>
</evidence>
<evidence type="ECO:0000256" key="5">
    <source>
        <dbReference type="ARBA" id="ARBA00023239"/>
    </source>
</evidence>
<comment type="pathway">
    <text evidence="8">Amino-acid biosynthesis; L-threonine biosynthesis; L-threonine from L-aspartate: step 5/5.</text>
</comment>
<feature type="modified residue" description="N6-(pyridoxal phosphate)lysine" evidence="10">
    <location>
        <position position="110"/>
    </location>
</feature>
<evidence type="ECO:0000313" key="13">
    <source>
        <dbReference type="Proteomes" id="UP001302494"/>
    </source>
</evidence>
<dbReference type="GO" id="GO:0006565">
    <property type="term" value="P:L-serine catabolic process"/>
    <property type="evidence" value="ECO:0007669"/>
    <property type="project" value="TreeGrafter"/>
</dbReference>
<sequence length="412" mass="44914">MKKMQALVCRECGKEYPTQDIHVCELCFGPLEVKYDYAAIKQVMTRDKIASGPHSLWRYVDLLPVEGTNFIGLHAGFTPLVHAKNLGAFLGLDNLYIKNDCVNHPTLSFKDRVVAIALTRARELGFETVACASTGNLANSVSAHAASAGMKCYVFIPGDLEAAKVLGNLIYRPNVVEIEGNYDDVNRLCSEIAGERHWAFVNINIRPYYAEGSKTLAFETVEQLGWRAPDQVVVPMASGSLLTKIWKGLKEFEKLGLVDSVKTKVNGAQAEGCSPIATAFRENRDFFKPVKPHTIAKSLAIGNPADGYYALKTAAESQGAMEAVTDDEIVESIKLLAQTEGIFAETAGGVTIGVLRKLVKQGRIQKNDVTVAYITGNGLKTQEAVVDSVGRPFRIPPSLSHFIKTFAIEESA</sequence>
<dbReference type="GO" id="GO:0009088">
    <property type="term" value="P:threonine biosynthetic process"/>
    <property type="evidence" value="ECO:0007669"/>
    <property type="project" value="UniProtKB-UniRule"/>
</dbReference>
<proteinExistence type="inferred from homology"/>
<dbReference type="RefSeq" id="WP_312748061.1">
    <property type="nucleotide sequence ID" value="NZ_CP116968.1"/>
</dbReference>
<comment type="cofactor">
    <cofactor evidence="1 8 9">
        <name>pyridoxal 5'-phosphate</name>
        <dbReference type="ChEBI" id="CHEBI:597326"/>
    </cofactor>
</comment>
<evidence type="ECO:0000256" key="3">
    <source>
        <dbReference type="ARBA" id="ARBA00018679"/>
    </source>
</evidence>
<dbReference type="GO" id="GO:0004795">
    <property type="term" value="F:threonine synthase activity"/>
    <property type="evidence" value="ECO:0007669"/>
    <property type="project" value="UniProtKB-UniRule"/>
</dbReference>
<keyword evidence="13" id="KW-1185">Reference proteome</keyword>
<dbReference type="PANTHER" id="PTHR48078:SF6">
    <property type="entry name" value="L-THREONINE DEHYDRATASE CATABOLIC TDCB"/>
    <property type="match status" value="1"/>
</dbReference>
<keyword evidence="8" id="KW-0791">Threonine biosynthesis</keyword>
<evidence type="ECO:0000256" key="9">
    <source>
        <dbReference type="PIRSR" id="PIRSR038945-1"/>
    </source>
</evidence>
<dbReference type="FunFam" id="3.40.50.1100:FF:000012">
    <property type="entry name" value="Threonine synthase"/>
    <property type="match status" value="1"/>
</dbReference>
<feature type="binding site" evidence="9">
    <location>
        <position position="375"/>
    </location>
    <ligand>
        <name>pyridoxal 5'-phosphate</name>
        <dbReference type="ChEBI" id="CHEBI:597326"/>
    </ligand>
</feature>
<dbReference type="GO" id="GO:0003941">
    <property type="term" value="F:L-serine ammonia-lyase activity"/>
    <property type="evidence" value="ECO:0007669"/>
    <property type="project" value="TreeGrafter"/>
</dbReference>
<dbReference type="PIRSF" id="PIRSF038945">
    <property type="entry name" value="Thr_synthase"/>
    <property type="match status" value="1"/>
</dbReference>
<feature type="binding site" evidence="9">
    <location>
        <position position="136"/>
    </location>
    <ligand>
        <name>pyridoxal 5'-phosphate</name>
        <dbReference type="ChEBI" id="CHEBI:597326"/>
    </ligand>
</feature>
<dbReference type="Proteomes" id="UP001302494">
    <property type="component" value="Chromosome"/>
</dbReference>
<dbReference type="CDD" id="cd01563">
    <property type="entry name" value="Thr-synth_1"/>
    <property type="match status" value="1"/>
</dbReference>
<comment type="similarity">
    <text evidence="2 8">Belongs to the threonine synthase family.</text>
</comment>
<dbReference type="GO" id="GO:0009097">
    <property type="term" value="P:isoleucine biosynthetic process"/>
    <property type="evidence" value="ECO:0007669"/>
    <property type="project" value="TreeGrafter"/>
</dbReference>
<name>A0AA96GJ90_9BACT</name>
<dbReference type="EMBL" id="CP116968">
    <property type="protein sequence ID" value="WNM63444.1"/>
    <property type="molecule type" value="Genomic_DNA"/>
</dbReference>
<keyword evidence="4 8" id="KW-0663">Pyridoxal phosphate</keyword>
<evidence type="ECO:0000259" key="11">
    <source>
        <dbReference type="Pfam" id="PF00291"/>
    </source>
</evidence>
<dbReference type="SUPFAM" id="SSF53686">
    <property type="entry name" value="Tryptophan synthase beta subunit-like PLP-dependent enzymes"/>
    <property type="match status" value="1"/>
</dbReference>
<dbReference type="NCBIfam" id="TIGR00260">
    <property type="entry name" value="thrC"/>
    <property type="match status" value="1"/>
</dbReference>
<dbReference type="InterPro" id="IPR050147">
    <property type="entry name" value="Ser/Thr_Dehydratase"/>
</dbReference>
<comment type="function">
    <text evidence="8">Catalyzes the gamma-elimination of phosphate from L-phosphohomoserine and the beta-addition of water to produce L-threonine.</text>
</comment>
<dbReference type="InterPro" id="IPR036052">
    <property type="entry name" value="TrpB-like_PALP_sf"/>
</dbReference>
<feature type="domain" description="Tryptophan synthase beta chain-like PALP" evidence="11">
    <location>
        <begin position="73"/>
        <end position="376"/>
    </location>
</feature>
<reference evidence="12 13" key="1">
    <citation type="submission" date="2023-01" db="EMBL/GenBank/DDBJ databases">
        <title>Cultivation and genomic characterization of new, ubiquitous marine nitrite-oxidizing bacteria from the Nitrospirales.</title>
        <authorList>
            <person name="Mueller A.J."/>
            <person name="Daebeler A."/>
            <person name="Herbold C.W."/>
            <person name="Kirkegaard R.H."/>
            <person name="Daims H."/>
        </authorList>
    </citation>
    <scope>NUCLEOTIDE SEQUENCE [LARGE SCALE GENOMIC DNA]</scope>
    <source>
        <strain evidence="12 13">DK</strain>
    </source>
</reference>
<keyword evidence="8" id="KW-0028">Amino-acid biosynthesis</keyword>
<dbReference type="EC" id="4.2.3.1" evidence="7 8"/>
<gene>
    <name evidence="12" type="primary">thrC</name>
    <name evidence="12" type="ORF">PQG83_06740</name>
</gene>
<dbReference type="GO" id="GO:0006567">
    <property type="term" value="P:L-threonine catabolic process"/>
    <property type="evidence" value="ECO:0007669"/>
    <property type="project" value="TreeGrafter"/>
</dbReference>
<dbReference type="InterPro" id="IPR001926">
    <property type="entry name" value="TrpB-like_PALP"/>
</dbReference>
<protein>
    <recommendedName>
        <fullName evidence="3 7">Threonine synthase</fullName>
        <ecNumber evidence="7 8">4.2.3.1</ecNumber>
    </recommendedName>
</protein>
<evidence type="ECO:0000256" key="1">
    <source>
        <dbReference type="ARBA" id="ARBA00001933"/>
    </source>
</evidence>
<evidence type="ECO:0000313" key="12">
    <source>
        <dbReference type="EMBL" id="WNM63444.1"/>
    </source>
</evidence>
<keyword evidence="5 8" id="KW-0456">Lyase</keyword>
<dbReference type="PANTHER" id="PTHR48078">
    <property type="entry name" value="THREONINE DEHYDRATASE, MITOCHONDRIAL-RELATED"/>
    <property type="match status" value="1"/>
</dbReference>
<comment type="catalytic activity">
    <reaction evidence="6 8">
        <text>O-phospho-L-homoserine + H2O = L-threonine + phosphate</text>
        <dbReference type="Rhea" id="RHEA:10840"/>
        <dbReference type="ChEBI" id="CHEBI:15377"/>
        <dbReference type="ChEBI" id="CHEBI:43474"/>
        <dbReference type="ChEBI" id="CHEBI:57590"/>
        <dbReference type="ChEBI" id="CHEBI:57926"/>
        <dbReference type="EC" id="4.2.3.1"/>
    </reaction>
</comment>
<evidence type="ECO:0000256" key="7">
    <source>
        <dbReference type="NCBIfam" id="TIGR00260"/>
    </source>
</evidence>
<dbReference type="Gene3D" id="3.40.50.1100">
    <property type="match status" value="2"/>
</dbReference>
<dbReference type="KEGG" id="nneo:PQG83_06740"/>
<dbReference type="AlphaFoldDB" id="A0AA96GJ90"/>
<evidence type="ECO:0000256" key="10">
    <source>
        <dbReference type="PIRSR" id="PIRSR038945-2"/>
    </source>
</evidence>
<organism evidence="12 13">
    <name type="scientific">Candidatus Nitrospira neomarina</name>
    <dbReference type="NCBI Taxonomy" id="3020899"/>
    <lineage>
        <taxon>Bacteria</taxon>
        <taxon>Pseudomonadati</taxon>
        <taxon>Nitrospirota</taxon>
        <taxon>Nitrospiria</taxon>
        <taxon>Nitrospirales</taxon>
        <taxon>Nitrospiraceae</taxon>
        <taxon>Nitrospira</taxon>
    </lineage>
</organism>